<feature type="compositionally biased region" description="Basic residues" evidence="1">
    <location>
        <begin position="71"/>
        <end position="80"/>
    </location>
</feature>
<name>B4JUJ0_DROGR</name>
<keyword evidence="3" id="KW-1185">Reference proteome</keyword>
<proteinExistence type="predicted"/>
<dbReference type="EMBL" id="CH916374">
    <property type="protein sequence ID" value="EDV91160.1"/>
    <property type="molecule type" value="Genomic_DNA"/>
</dbReference>
<evidence type="ECO:0000256" key="1">
    <source>
        <dbReference type="SAM" id="MobiDB-lite"/>
    </source>
</evidence>
<accession>B4JUJ0</accession>
<gene>
    <name evidence="2" type="primary">Dgri\GH17300</name>
    <name evidence="2" type="ORF">Dgri_GH17300</name>
</gene>
<organism evidence="3">
    <name type="scientific">Drosophila grimshawi</name>
    <name type="common">Hawaiian fruit fly</name>
    <name type="synonym">Idiomyia grimshawi</name>
    <dbReference type="NCBI Taxonomy" id="7222"/>
    <lineage>
        <taxon>Eukaryota</taxon>
        <taxon>Metazoa</taxon>
        <taxon>Ecdysozoa</taxon>
        <taxon>Arthropoda</taxon>
        <taxon>Hexapoda</taxon>
        <taxon>Insecta</taxon>
        <taxon>Pterygota</taxon>
        <taxon>Neoptera</taxon>
        <taxon>Endopterygota</taxon>
        <taxon>Diptera</taxon>
        <taxon>Brachycera</taxon>
        <taxon>Muscomorpha</taxon>
        <taxon>Ephydroidea</taxon>
        <taxon>Drosophilidae</taxon>
        <taxon>Drosophila</taxon>
        <taxon>Hawaiian Drosophila</taxon>
    </lineage>
</organism>
<feature type="compositionally biased region" description="Basic and acidic residues" evidence="1">
    <location>
        <begin position="14"/>
        <end position="23"/>
    </location>
</feature>
<reference evidence="2 3" key="1">
    <citation type="journal article" date="2007" name="Nature">
        <title>Evolution of genes and genomes on the Drosophila phylogeny.</title>
        <authorList>
            <consortium name="Drosophila 12 Genomes Consortium"/>
            <person name="Clark A.G."/>
            <person name="Eisen M.B."/>
            <person name="Smith D.R."/>
            <person name="Bergman C.M."/>
            <person name="Oliver B."/>
            <person name="Markow T.A."/>
            <person name="Kaufman T.C."/>
            <person name="Kellis M."/>
            <person name="Gelbart W."/>
            <person name="Iyer V.N."/>
            <person name="Pollard D.A."/>
            <person name="Sackton T.B."/>
            <person name="Larracuente A.M."/>
            <person name="Singh N.D."/>
            <person name="Abad J.P."/>
            <person name="Abt D.N."/>
            <person name="Adryan B."/>
            <person name="Aguade M."/>
            <person name="Akashi H."/>
            <person name="Anderson W.W."/>
            <person name="Aquadro C.F."/>
            <person name="Ardell D.H."/>
            <person name="Arguello R."/>
            <person name="Artieri C.G."/>
            <person name="Barbash D.A."/>
            <person name="Barker D."/>
            <person name="Barsanti P."/>
            <person name="Batterham P."/>
            <person name="Batzoglou S."/>
            <person name="Begun D."/>
            <person name="Bhutkar A."/>
            <person name="Blanco E."/>
            <person name="Bosak S.A."/>
            <person name="Bradley R.K."/>
            <person name="Brand A.D."/>
            <person name="Brent M.R."/>
            <person name="Brooks A.N."/>
            <person name="Brown R.H."/>
            <person name="Butlin R.K."/>
            <person name="Caggese C."/>
            <person name="Calvi B.R."/>
            <person name="Bernardo de Carvalho A."/>
            <person name="Caspi A."/>
            <person name="Castrezana S."/>
            <person name="Celniker S.E."/>
            <person name="Chang J.L."/>
            <person name="Chapple C."/>
            <person name="Chatterji S."/>
            <person name="Chinwalla A."/>
            <person name="Civetta A."/>
            <person name="Clifton S.W."/>
            <person name="Comeron J.M."/>
            <person name="Costello J.C."/>
            <person name="Coyne J.A."/>
            <person name="Daub J."/>
            <person name="David R.G."/>
            <person name="Delcher A.L."/>
            <person name="Delehaunty K."/>
            <person name="Do C.B."/>
            <person name="Ebling H."/>
            <person name="Edwards K."/>
            <person name="Eickbush T."/>
            <person name="Evans J.D."/>
            <person name="Filipski A."/>
            <person name="Findeiss S."/>
            <person name="Freyhult E."/>
            <person name="Fulton L."/>
            <person name="Fulton R."/>
            <person name="Garcia A.C."/>
            <person name="Gardiner A."/>
            <person name="Garfield D.A."/>
            <person name="Garvin B.E."/>
            <person name="Gibson G."/>
            <person name="Gilbert D."/>
            <person name="Gnerre S."/>
            <person name="Godfrey J."/>
            <person name="Good R."/>
            <person name="Gotea V."/>
            <person name="Gravely B."/>
            <person name="Greenberg A.J."/>
            <person name="Griffiths-Jones S."/>
            <person name="Gross S."/>
            <person name="Guigo R."/>
            <person name="Gustafson E.A."/>
            <person name="Haerty W."/>
            <person name="Hahn M.W."/>
            <person name="Halligan D.L."/>
            <person name="Halpern A.L."/>
            <person name="Halter G.M."/>
            <person name="Han M.V."/>
            <person name="Heger A."/>
            <person name="Hillier L."/>
            <person name="Hinrichs A.S."/>
            <person name="Holmes I."/>
            <person name="Hoskins R.A."/>
            <person name="Hubisz M.J."/>
            <person name="Hultmark D."/>
            <person name="Huntley M.A."/>
            <person name="Jaffe D.B."/>
            <person name="Jagadeeshan S."/>
            <person name="Jeck W.R."/>
            <person name="Johnson J."/>
            <person name="Jones C.D."/>
            <person name="Jordan W.C."/>
            <person name="Karpen G.H."/>
            <person name="Kataoka E."/>
            <person name="Keightley P.D."/>
            <person name="Kheradpour P."/>
            <person name="Kirkness E.F."/>
            <person name="Koerich L.B."/>
            <person name="Kristiansen K."/>
            <person name="Kudrna D."/>
            <person name="Kulathinal R.J."/>
            <person name="Kumar S."/>
            <person name="Kwok R."/>
            <person name="Lander E."/>
            <person name="Langley C.H."/>
            <person name="Lapoint R."/>
            <person name="Lazzaro B.P."/>
            <person name="Lee S.J."/>
            <person name="Levesque L."/>
            <person name="Li R."/>
            <person name="Lin C.F."/>
            <person name="Lin M.F."/>
            <person name="Lindblad-Toh K."/>
            <person name="Llopart A."/>
            <person name="Long M."/>
            <person name="Low L."/>
            <person name="Lozovsky E."/>
            <person name="Lu J."/>
            <person name="Luo M."/>
            <person name="Machado C.A."/>
            <person name="Makalowski W."/>
            <person name="Marzo M."/>
            <person name="Matsuda M."/>
            <person name="Matzkin L."/>
            <person name="McAllister B."/>
            <person name="McBride C.S."/>
            <person name="McKernan B."/>
            <person name="McKernan K."/>
            <person name="Mendez-Lago M."/>
            <person name="Minx P."/>
            <person name="Mollenhauer M.U."/>
            <person name="Montooth K."/>
            <person name="Mount S.M."/>
            <person name="Mu X."/>
            <person name="Myers E."/>
            <person name="Negre B."/>
            <person name="Newfeld S."/>
            <person name="Nielsen R."/>
            <person name="Noor M.A."/>
            <person name="O'Grady P."/>
            <person name="Pachter L."/>
            <person name="Papaceit M."/>
            <person name="Parisi M.J."/>
            <person name="Parisi M."/>
            <person name="Parts L."/>
            <person name="Pedersen J.S."/>
            <person name="Pesole G."/>
            <person name="Phillippy A.M."/>
            <person name="Ponting C.P."/>
            <person name="Pop M."/>
            <person name="Porcelli D."/>
            <person name="Powell J.R."/>
            <person name="Prohaska S."/>
            <person name="Pruitt K."/>
            <person name="Puig M."/>
            <person name="Quesneville H."/>
            <person name="Ram K.R."/>
            <person name="Rand D."/>
            <person name="Rasmussen M.D."/>
            <person name="Reed L.K."/>
            <person name="Reenan R."/>
            <person name="Reily A."/>
            <person name="Remington K.A."/>
            <person name="Rieger T.T."/>
            <person name="Ritchie M.G."/>
            <person name="Robin C."/>
            <person name="Rogers Y.H."/>
            <person name="Rohde C."/>
            <person name="Rozas J."/>
            <person name="Rubenfield M.J."/>
            <person name="Ruiz A."/>
            <person name="Russo S."/>
            <person name="Salzberg S.L."/>
            <person name="Sanchez-Gracia A."/>
            <person name="Saranga D.J."/>
            <person name="Sato H."/>
            <person name="Schaeffer S.W."/>
            <person name="Schatz M.C."/>
            <person name="Schlenke T."/>
            <person name="Schwartz R."/>
            <person name="Segarra C."/>
            <person name="Singh R.S."/>
            <person name="Sirot L."/>
            <person name="Sirota M."/>
            <person name="Sisneros N.B."/>
            <person name="Smith C.D."/>
            <person name="Smith T.F."/>
            <person name="Spieth J."/>
            <person name="Stage D.E."/>
            <person name="Stark A."/>
            <person name="Stephan W."/>
            <person name="Strausberg R.L."/>
            <person name="Strempel S."/>
            <person name="Sturgill D."/>
            <person name="Sutton G."/>
            <person name="Sutton G.G."/>
            <person name="Tao W."/>
            <person name="Teichmann S."/>
            <person name="Tobari Y.N."/>
            <person name="Tomimura Y."/>
            <person name="Tsolas J.M."/>
            <person name="Valente V.L."/>
            <person name="Venter E."/>
            <person name="Venter J.C."/>
            <person name="Vicario S."/>
            <person name="Vieira F.G."/>
            <person name="Vilella A.J."/>
            <person name="Villasante A."/>
            <person name="Walenz B."/>
            <person name="Wang J."/>
            <person name="Wasserman M."/>
            <person name="Watts T."/>
            <person name="Wilson D."/>
            <person name="Wilson R.K."/>
            <person name="Wing R.A."/>
            <person name="Wolfner M.F."/>
            <person name="Wong A."/>
            <person name="Wong G.K."/>
            <person name="Wu C.I."/>
            <person name="Wu G."/>
            <person name="Yamamoto D."/>
            <person name="Yang H.P."/>
            <person name="Yang S.P."/>
            <person name="Yorke J.A."/>
            <person name="Yoshida K."/>
            <person name="Zdobnov E."/>
            <person name="Zhang P."/>
            <person name="Zhang Y."/>
            <person name="Zimin A.V."/>
            <person name="Baldwin J."/>
            <person name="Abdouelleil A."/>
            <person name="Abdulkadir J."/>
            <person name="Abebe A."/>
            <person name="Abera B."/>
            <person name="Abreu J."/>
            <person name="Acer S.C."/>
            <person name="Aftuck L."/>
            <person name="Alexander A."/>
            <person name="An P."/>
            <person name="Anderson E."/>
            <person name="Anderson S."/>
            <person name="Arachi H."/>
            <person name="Azer M."/>
            <person name="Bachantsang P."/>
            <person name="Barry A."/>
            <person name="Bayul T."/>
            <person name="Berlin A."/>
            <person name="Bessette D."/>
            <person name="Bloom T."/>
            <person name="Blye J."/>
            <person name="Boguslavskiy L."/>
            <person name="Bonnet C."/>
            <person name="Boukhgalter B."/>
            <person name="Bourzgui I."/>
            <person name="Brown A."/>
            <person name="Cahill P."/>
            <person name="Channer S."/>
            <person name="Cheshatsang Y."/>
            <person name="Chuda L."/>
            <person name="Citroen M."/>
            <person name="Collymore A."/>
            <person name="Cooke P."/>
            <person name="Costello M."/>
            <person name="D'Aco K."/>
            <person name="Daza R."/>
            <person name="De Haan G."/>
            <person name="DeGray S."/>
            <person name="DeMaso C."/>
            <person name="Dhargay N."/>
            <person name="Dooley K."/>
            <person name="Dooley E."/>
            <person name="Doricent M."/>
            <person name="Dorje P."/>
            <person name="Dorjee K."/>
            <person name="Dupes A."/>
            <person name="Elong R."/>
            <person name="Falk J."/>
            <person name="Farina A."/>
            <person name="Faro S."/>
            <person name="Ferguson D."/>
            <person name="Fisher S."/>
            <person name="Foley C.D."/>
            <person name="Franke A."/>
            <person name="Friedrich D."/>
            <person name="Gadbois L."/>
            <person name="Gearin G."/>
            <person name="Gearin C.R."/>
            <person name="Giannoukos G."/>
            <person name="Goode T."/>
            <person name="Graham J."/>
            <person name="Grandbois E."/>
            <person name="Grewal S."/>
            <person name="Gyaltsen K."/>
            <person name="Hafez N."/>
            <person name="Hagos B."/>
            <person name="Hall J."/>
            <person name="Henson C."/>
            <person name="Hollinger A."/>
            <person name="Honan T."/>
            <person name="Huard M.D."/>
            <person name="Hughes L."/>
            <person name="Hurhula B."/>
            <person name="Husby M.E."/>
            <person name="Kamat A."/>
            <person name="Kanga B."/>
            <person name="Kashin S."/>
            <person name="Khazanovich D."/>
            <person name="Kisner P."/>
            <person name="Lance K."/>
            <person name="Lara M."/>
            <person name="Lee W."/>
            <person name="Lennon N."/>
            <person name="Letendre F."/>
            <person name="LeVine R."/>
            <person name="Lipovsky A."/>
            <person name="Liu X."/>
            <person name="Liu J."/>
            <person name="Liu S."/>
            <person name="Lokyitsang T."/>
            <person name="Lokyitsang Y."/>
            <person name="Lubonja R."/>
            <person name="Lui A."/>
            <person name="MacDonald P."/>
            <person name="Magnisalis V."/>
            <person name="Maru K."/>
            <person name="Matthews C."/>
            <person name="McCusker W."/>
            <person name="McDonough S."/>
            <person name="Mehta T."/>
            <person name="Meldrim J."/>
            <person name="Meneus L."/>
            <person name="Mihai O."/>
            <person name="Mihalev A."/>
            <person name="Mihova T."/>
            <person name="Mittelman R."/>
            <person name="Mlenga V."/>
            <person name="Montmayeur A."/>
            <person name="Mulrain L."/>
            <person name="Navidi A."/>
            <person name="Naylor J."/>
            <person name="Negash T."/>
            <person name="Nguyen T."/>
            <person name="Nguyen N."/>
            <person name="Nicol R."/>
            <person name="Norbu C."/>
            <person name="Norbu N."/>
            <person name="Novod N."/>
            <person name="O'Neill B."/>
            <person name="Osman S."/>
            <person name="Markiewicz E."/>
            <person name="Oyono O.L."/>
            <person name="Patti C."/>
            <person name="Phunkhang P."/>
            <person name="Pierre F."/>
            <person name="Priest M."/>
            <person name="Raghuraman S."/>
            <person name="Rege F."/>
            <person name="Reyes R."/>
            <person name="Rise C."/>
            <person name="Rogov P."/>
            <person name="Ross K."/>
            <person name="Ryan E."/>
            <person name="Settipalli S."/>
            <person name="Shea T."/>
            <person name="Sherpa N."/>
            <person name="Shi L."/>
            <person name="Shih D."/>
            <person name="Sparrow T."/>
            <person name="Spaulding J."/>
            <person name="Stalker J."/>
            <person name="Stange-Thomann N."/>
            <person name="Stavropoulos S."/>
            <person name="Stone C."/>
            <person name="Strader C."/>
            <person name="Tesfaye S."/>
            <person name="Thomson T."/>
            <person name="Thoulutsang Y."/>
            <person name="Thoulutsang D."/>
            <person name="Topham K."/>
            <person name="Topping I."/>
            <person name="Tsamla T."/>
            <person name="Vassiliev H."/>
            <person name="Vo A."/>
            <person name="Wangchuk T."/>
            <person name="Wangdi T."/>
            <person name="Weiand M."/>
            <person name="Wilkinson J."/>
            <person name="Wilson A."/>
            <person name="Yadav S."/>
            <person name="Young G."/>
            <person name="Yu Q."/>
            <person name="Zembek L."/>
            <person name="Zhong D."/>
            <person name="Zimmer A."/>
            <person name="Zwirko Z."/>
            <person name="Jaffe D.B."/>
            <person name="Alvarez P."/>
            <person name="Brockman W."/>
            <person name="Butler J."/>
            <person name="Chin C."/>
            <person name="Gnerre S."/>
            <person name="Grabherr M."/>
            <person name="Kleber M."/>
            <person name="Mauceli E."/>
            <person name="MacCallum I."/>
        </authorList>
    </citation>
    <scope>NUCLEOTIDE SEQUENCE [LARGE SCALE GENOMIC DNA]</scope>
    <source>
        <strain evidence="3">Tucson 15287-2541.00</strain>
    </source>
</reference>
<protein>
    <submittedName>
        <fullName evidence="2">GH17300</fullName>
    </submittedName>
</protein>
<dbReference type="Proteomes" id="UP000001070">
    <property type="component" value="Unassembled WGS sequence"/>
</dbReference>
<dbReference type="InParanoid" id="B4JUJ0"/>
<dbReference type="AlphaFoldDB" id="B4JUJ0"/>
<feature type="region of interest" description="Disordered" evidence="1">
    <location>
        <begin position="1"/>
        <end position="106"/>
    </location>
</feature>
<dbReference type="HOGENOM" id="CLU_2225900_0_0_1"/>
<sequence>MDVFRPGRTLRHTGSIEEDRAKPDPSTANNHDGVRKPGTPDRTTYGHAKMMGSGYTESNETNLAPPVMKSVHAHYRKSRMHSSSSDRKTIDGVYGIVSRQRKSFSV</sequence>
<evidence type="ECO:0000313" key="3">
    <source>
        <dbReference type="Proteomes" id="UP000001070"/>
    </source>
</evidence>
<evidence type="ECO:0000313" key="2">
    <source>
        <dbReference type="EMBL" id="EDV91160.1"/>
    </source>
</evidence>